<keyword evidence="5" id="KW-0547">Nucleotide-binding</keyword>
<evidence type="ECO:0000256" key="7">
    <source>
        <dbReference type="ARBA" id="ARBA00022840"/>
    </source>
</evidence>
<proteinExistence type="inferred from homology"/>
<keyword evidence="3" id="KW-0723">Serine/threonine-protein kinase</keyword>
<comment type="catalytic activity">
    <reaction evidence="8">
        <text>L-threonyl-[protein] + ATP = O-phospho-L-threonyl-[protein] + ADP + H(+)</text>
        <dbReference type="Rhea" id="RHEA:46608"/>
        <dbReference type="Rhea" id="RHEA-COMP:11060"/>
        <dbReference type="Rhea" id="RHEA-COMP:11605"/>
        <dbReference type="ChEBI" id="CHEBI:15378"/>
        <dbReference type="ChEBI" id="CHEBI:30013"/>
        <dbReference type="ChEBI" id="CHEBI:30616"/>
        <dbReference type="ChEBI" id="CHEBI:61977"/>
        <dbReference type="ChEBI" id="CHEBI:456216"/>
        <dbReference type="EC" id="2.7.11.22"/>
    </reaction>
</comment>
<dbReference type="Pfam" id="PF00069">
    <property type="entry name" value="Pkinase"/>
    <property type="match status" value="1"/>
</dbReference>
<accession>A0A8S9ZQ07</accession>
<evidence type="ECO:0000256" key="8">
    <source>
        <dbReference type="ARBA" id="ARBA00047811"/>
    </source>
</evidence>
<dbReference type="PROSITE" id="PS50011">
    <property type="entry name" value="PROTEIN_KINASE_DOM"/>
    <property type="match status" value="1"/>
</dbReference>
<feature type="region of interest" description="Disordered" evidence="10">
    <location>
        <begin position="536"/>
        <end position="573"/>
    </location>
</feature>
<dbReference type="InterPro" id="IPR000719">
    <property type="entry name" value="Prot_kinase_dom"/>
</dbReference>
<keyword evidence="6 12" id="KW-0418">Kinase</keyword>
<name>A0A8S9ZQ07_9BILA</name>
<dbReference type="PROSITE" id="PS00108">
    <property type="entry name" value="PROTEIN_KINASE_ST"/>
    <property type="match status" value="1"/>
</dbReference>
<dbReference type="SMART" id="SM00220">
    <property type="entry name" value="S_TKc"/>
    <property type="match status" value="1"/>
</dbReference>
<comment type="similarity">
    <text evidence="1">Belongs to the protein kinase superfamily. CMGC Ser/Thr protein kinase family. CDC2/CDKX subfamily.</text>
</comment>
<dbReference type="GO" id="GO:0040019">
    <property type="term" value="P:positive regulation of embryonic development"/>
    <property type="evidence" value="ECO:0007669"/>
    <property type="project" value="UniProtKB-ARBA"/>
</dbReference>
<dbReference type="GO" id="GO:0004693">
    <property type="term" value="F:cyclin-dependent protein serine/threonine kinase activity"/>
    <property type="evidence" value="ECO:0007669"/>
    <property type="project" value="UniProtKB-EC"/>
</dbReference>
<keyword evidence="7" id="KW-0067">ATP-binding</keyword>
<evidence type="ECO:0000256" key="4">
    <source>
        <dbReference type="ARBA" id="ARBA00022679"/>
    </source>
</evidence>
<dbReference type="PANTHER" id="PTHR24056">
    <property type="entry name" value="CELL DIVISION PROTEIN KINASE"/>
    <property type="match status" value="1"/>
</dbReference>
<evidence type="ECO:0000256" key="2">
    <source>
        <dbReference type="ARBA" id="ARBA00012425"/>
    </source>
</evidence>
<comment type="caution">
    <text evidence="12">The sequence shown here is derived from an EMBL/GenBank/DDBJ whole genome shotgun (WGS) entry which is preliminary data.</text>
</comment>
<dbReference type="InterPro" id="IPR011009">
    <property type="entry name" value="Kinase-like_dom_sf"/>
</dbReference>
<dbReference type="InterPro" id="IPR050108">
    <property type="entry name" value="CDK"/>
</dbReference>
<evidence type="ECO:0000256" key="3">
    <source>
        <dbReference type="ARBA" id="ARBA00022527"/>
    </source>
</evidence>
<organism evidence="12 13">
    <name type="scientific">Meloidogyne graminicola</name>
    <dbReference type="NCBI Taxonomy" id="189291"/>
    <lineage>
        <taxon>Eukaryota</taxon>
        <taxon>Metazoa</taxon>
        <taxon>Ecdysozoa</taxon>
        <taxon>Nematoda</taxon>
        <taxon>Chromadorea</taxon>
        <taxon>Rhabditida</taxon>
        <taxon>Tylenchina</taxon>
        <taxon>Tylenchomorpha</taxon>
        <taxon>Tylenchoidea</taxon>
        <taxon>Meloidogynidae</taxon>
        <taxon>Meloidogyninae</taxon>
        <taxon>Meloidogyne</taxon>
    </lineage>
</organism>
<dbReference type="FunFam" id="1.10.510.10:FF:000533">
    <property type="entry name" value="cyclin-dependent kinase 10"/>
    <property type="match status" value="1"/>
</dbReference>
<dbReference type="GO" id="GO:0005634">
    <property type="term" value="C:nucleus"/>
    <property type="evidence" value="ECO:0007669"/>
    <property type="project" value="TreeGrafter"/>
</dbReference>
<reference evidence="12" key="1">
    <citation type="journal article" date="2020" name="Ecol. Evol.">
        <title>Genome structure and content of the rice root-knot nematode (Meloidogyne graminicola).</title>
        <authorList>
            <person name="Phan N.T."/>
            <person name="Danchin E.G.J."/>
            <person name="Klopp C."/>
            <person name="Perfus-Barbeoch L."/>
            <person name="Kozlowski D.K."/>
            <person name="Koutsovoulos G.D."/>
            <person name="Lopez-Roques C."/>
            <person name="Bouchez O."/>
            <person name="Zahm M."/>
            <person name="Besnard G."/>
            <person name="Bellafiore S."/>
        </authorList>
    </citation>
    <scope>NUCLEOTIDE SEQUENCE</scope>
    <source>
        <strain evidence="12">VN-18</strain>
    </source>
</reference>
<sequence>MDVNSIQEGVVLLDESDLIEISPQTETDENPSEQSIMEELAKSEEAIRQRLIEKRYCKEQSKEKGPFNKEQMQSLISDVQVNSNSILSKRQRIVYESDGVDDKNKEILTRPAKQKRYSKFESSSESSFDGEDSEKNGEENHLESESAASNGDKIEDYEYAGNDSLQAGDVSNDALIEDLENKNFEDLTQDEKAVLSPEKLKNLEQAYQRRLTAELPVYYPGISGCRSVVEYECLNKISEGTYGVVYRAQEKKTDEIVALKRLKMEKEHQGFPITSLREINMLLKCGTHPNVLNVREVVVTSNAEKIFLVMEYVEHDLKSLNELMKSRNKKWTIPQVKTLLHQLLSGIEYMHDRKLFFKFKKGKIKSSYYVIHRDLKTSNLLLSHRGILKICDFGLAREFGDPLKPYTPIVVTLWYRSPELLLGCKLYSTPVDIWSIGCIFGEFLKMETLFAGRNEVEQMQKIFKELGTPNEQIWPGCNLLPGMKNLTFADTPYSQLRRKFCAELPDDDGFNLLNKLLALDPSKRFSANEALASKWFKNDPKPAPPSSFPTWPAKSEHNKKPPNEPSAPPRKLVTGFTLKFDAPKF</sequence>
<dbReference type="InterPro" id="IPR045267">
    <property type="entry name" value="CDK11/PITSLRE_STKc"/>
</dbReference>
<feature type="domain" description="Protein kinase" evidence="11">
    <location>
        <begin position="231"/>
        <end position="536"/>
    </location>
</feature>
<dbReference type="EMBL" id="JABEBT010000043">
    <property type="protein sequence ID" value="KAF7635345.1"/>
    <property type="molecule type" value="Genomic_DNA"/>
</dbReference>
<feature type="compositionally biased region" description="Basic and acidic residues" evidence="10">
    <location>
        <begin position="133"/>
        <end position="144"/>
    </location>
</feature>
<dbReference type="GO" id="GO:0007346">
    <property type="term" value="P:regulation of mitotic cell cycle"/>
    <property type="evidence" value="ECO:0007669"/>
    <property type="project" value="TreeGrafter"/>
</dbReference>
<keyword evidence="4" id="KW-0808">Transferase</keyword>
<keyword evidence="13" id="KW-1185">Reference proteome</keyword>
<dbReference type="AlphaFoldDB" id="A0A8S9ZQ07"/>
<evidence type="ECO:0000313" key="13">
    <source>
        <dbReference type="Proteomes" id="UP000605970"/>
    </source>
</evidence>
<comment type="catalytic activity">
    <reaction evidence="9">
        <text>L-seryl-[protein] + ATP = O-phospho-L-seryl-[protein] + ADP + H(+)</text>
        <dbReference type="Rhea" id="RHEA:17989"/>
        <dbReference type="Rhea" id="RHEA-COMP:9863"/>
        <dbReference type="Rhea" id="RHEA-COMP:11604"/>
        <dbReference type="ChEBI" id="CHEBI:15378"/>
        <dbReference type="ChEBI" id="CHEBI:29999"/>
        <dbReference type="ChEBI" id="CHEBI:30616"/>
        <dbReference type="ChEBI" id="CHEBI:83421"/>
        <dbReference type="ChEBI" id="CHEBI:456216"/>
        <dbReference type="EC" id="2.7.11.22"/>
    </reaction>
</comment>
<dbReference type="Gene3D" id="3.30.200.20">
    <property type="entry name" value="Phosphorylase Kinase, domain 1"/>
    <property type="match status" value="1"/>
</dbReference>
<evidence type="ECO:0000256" key="1">
    <source>
        <dbReference type="ARBA" id="ARBA00006485"/>
    </source>
</evidence>
<evidence type="ECO:0000256" key="9">
    <source>
        <dbReference type="ARBA" id="ARBA00048367"/>
    </source>
</evidence>
<dbReference type="EC" id="2.7.11.22" evidence="2"/>
<evidence type="ECO:0000256" key="6">
    <source>
        <dbReference type="ARBA" id="ARBA00022777"/>
    </source>
</evidence>
<dbReference type="CDD" id="cd07843">
    <property type="entry name" value="STKc_CDC2L1"/>
    <property type="match status" value="1"/>
</dbReference>
<dbReference type="GO" id="GO:0005524">
    <property type="term" value="F:ATP binding"/>
    <property type="evidence" value="ECO:0007669"/>
    <property type="project" value="UniProtKB-KW"/>
</dbReference>
<evidence type="ECO:0000313" key="12">
    <source>
        <dbReference type="EMBL" id="KAF7635345.1"/>
    </source>
</evidence>
<evidence type="ECO:0000256" key="5">
    <source>
        <dbReference type="ARBA" id="ARBA00022741"/>
    </source>
</evidence>
<evidence type="ECO:0000256" key="10">
    <source>
        <dbReference type="SAM" id="MobiDB-lite"/>
    </source>
</evidence>
<dbReference type="Gene3D" id="1.10.510.10">
    <property type="entry name" value="Transferase(Phosphotransferase) domain 1"/>
    <property type="match status" value="1"/>
</dbReference>
<dbReference type="Proteomes" id="UP000605970">
    <property type="component" value="Unassembled WGS sequence"/>
</dbReference>
<dbReference type="PANTHER" id="PTHR24056:SF107">
    <property type="entry name" value="CYCLIN-DEPENDENT KINASE 11A-RELATED"/>
    <property type="match status" value="1"/>
</dbReference>
<dbReference type="InterPro" id="IPR008271">
    <property type="entry name" value="Ser/Thr_kinase_AS"/>
</dbReference>
<gene>
    <name evidence="12" type="ORF">Mgra_00005169</name>
</gene>
<protein>
    <recommendedName>
        <fullName evidence="2">cyclin-dependent kinase</fullName>
        <ecNumber evidence="2">2.7.11.22</ecNumber>
    </recommendedName>
</protein>
<feature type="region of interest" description="Disordered" evidence="10">
    <location>
        <begin position="105"/>
        <end position="152"/>
    </location>
</feature>
<dbReference type="FunFam" id="3.30.200.20:FF:000054">
    <property type="entry name" value="Cyclin-dependent kinase 11B"/>
    <property type="match status" value="1"/>
</dbReference>
<dbReference type="OrthoDB" id="647at2759"/>
<evidence type="ECO:0000259" key="11">
    <source>
        <dbReference type="PROSITE" id="PS50011"/>
    </source>
</evidence>
<dbReference type="SUPFAM" id="SSF56112">
    <property type="entry name" value="Protein kinase-like (PK-like)"/>
    <property type="match status" value="1"/>
</dbReference>